<accession>B0SXP9</accession>
<reference evidence="1" key="1">
    <citation type="submission" date="2008-01" db="EMBL/GenBank/DDBJ databases">
        <title>Complete sequence of chromosome of Caulobacter sp. K31.</title>
        <authorList>
            <consortium name="US DOE Joint Genome Institute"/>
            <person name="Copeland A."/>
            <person name="Lucas S."/>
            <person name="Lapidus A."/>
            <person name="Barry K."/>
            <person name="Glavina del Rio T."/>
            <person name="Dalin E."/>
            <person name="Tice H."/>
            <person name="Pitluck S."/>
            <person name="Bruce D."/>
            <person name="Goodwin L."/>
            <person name="Thompson L.S."/>
            <person name="Brettin T."/>
            <person name="Detter J.C."/>
            <person name="Han C."/>
            <person name="Schmutz J."/>
            <person name="Larimer F."/>
            <person name="Land M."/>
            <person name="Hauser L."/>
            <person name="Kyrpides N."/>
            <person name="Kim E."/>
            <person name="Stephens C."/>
            <person name="Richardson P."/>
        </authorList>
    </citation>
    <scope>NUCLEOTIDE SEQUENCE [LARGE SCALE GENOMIC DNA]</scope>
    <source>
        <strain evidence="1">K31</strain>
    </source>
</reference>
<organism evidence="1">
    <name type="scientific">Caulobacter sp. (strain K31)</name>
    <dbReference type="NCBI Taxonomy" id="366602"/>
    <lineage>
        <taxon>Bacteria</taxon>
        <taxon>Pseudomonadati</taxon>
        <taxon>Pseudomonadota</taxon>
        <taxon>Alphaproteobacteria</taxon>
        <taxon>Caulobacterales</taxon>
        <taxon>Caulobacteraceae</taxon>
        <taxon>Caulobacter</taxon>
    </lineage>
</organism>
<gene>
    <name evidence="1" type="ordered locus">Caul_4137</name>
</gene>
<dbReference type="EMBL" id="CP000927">
    <property type="protein sequence ID" value="ABZ73261.1"/>
    <property type="molecule type" value="Genomic_DNA"/>
</dbReference>
<protein>
    <submittedName>
        <fullName evidence="1">Uncharacterized protein</fullName>
    </submittedName>
</protein>
<evidence type="ECO:0000313" key="1">
    <source>
        <dbReference type="EMBL" id="ABZ73261.1"/>
    </source>
</evidence>
<dbReference type="HOGENOM" id="CLU_1445233_0_0_5"/>
<dbReference type="KEGG" id="cak:Caul_4137"/>
<proteinExistence type="predicted"/>
<sequence length="187" mass="19821" precursor="true">MRFAILVTSIFAGVFLAAVWVLRPVPAPKVINSPTAPAPATRQAASVAKPIITSSASDITAGGPVPARVDPEQHTTFDDVHYIPPVGLRQTITVNNEEKSIWLGRLEKLISAKVGRVVSVSRAWAYKEKDGDTTVCGGYMGASEPILFVYNTGGVKGTTPELYLNVDENTYSSFGCDQSSAAPLIGA</sequence>
<dbReference type="AlphaFoldDB" id="B0SXP9"/>
<name>B0SXP9_CAUSK</name>